<comment type="caution">
    <text evidence="1">The sequence shown here is derived from an EMBL/GenBank/DDBJ whole genome shotgun (WGS) entry which is preliminary data.</text>
</comment>
<reference evidence="2" key="1">
    <citation type="journal article" date="2023" name="Nat. Plants">
        <title>Single-cell RNA sequencing provides a high-resolution roadmap for understanding the multicellular compartmentation of specialized metabolism.</title>
        <authorList>
            <person name="Sun S."/>
            <person name="Shen X."/>
            <person name="Li Y."/>
            <person name="Li Y."/>
            <person name="Wang S."/>
            <person name="Li R."/>
            <person name="Zhang H."/>
            <person name="Shen G."/>
            <person name="Guo B."/>
            <person name="Wei J."/>
            <person name="Xu J."/>
            <person name="St-Pierre B."/>
            <person name="Chen S."/>
            <person name="Sun C."/>
        </authorList>
    </citation>
    <scope>NUCLEOTIDE SEQUENCE [LARGE SCALE GENOMIC DNA]</scope>
</reference>
<keyword evidence="2" id="KW-1185">Reference proteome</keyword>
<accession>A0ACC0B8K1</accession>
<sequence length="246" mass="27504">MVSDLIFSKTGGWNAEFIEFFFNQRDCDAILKISLILCLGPDVRVWHYTKSGVFMVKSANHLGTYFMADWGSSSPSSSRPVGSVWRSLWKMNVILKVPLIMWKLCINSLPTKVNLNKRIVGESVLCLLCGDPPETKTYLFQQRSYANQSFNLAELNLNTIRKGPHLEMGLIKINVDGSVASDRAGCATMARDRRGHFVVRMREPLLGVETVTLCHSARKSKLTAFARFPSAALSETSRVSSALPKR</sequence>
<evidence type="ECO:0000313" key="1">
    <source>
        <dbReference type="EMBL" id="KAI5668958.1"/>
    </source>
</evidence>
<protein>
    <submittedName>
        <fullName evidence="1">Uncharacterized protein</fullName>
    </submittedName>
</protein>
<dbReference type="EMBL" id="CM044704">
    <property type="protein sequence ID" value="KAI5668958.1"/>
    <property type="molecule type" value="Genomic_DNA"/>
</dbReference>
<evidence type="ECO:0000313" key="2">
    <source>
        <dbReference type="Proteomes" id="UP001060085"/>
    </source>
</evidence>
<name>A0ACC0B8K1_CATRO</name>
<dbReference type="Proteomes" id="UP001060085">
    <property type="component" value="Linkage Group LG04"/>
</dbReference>
<proteinExistence type="predicted"/>
<organism evidence="1 2">
    <name type="scientific">Catharanthus roseus</name>
    <name type="common">Madagascar periwinkle</name>
    <name type="synonym">Vinca rosea</name>
    <dbReference type="NCBI Taxonomy" id="4058"/>
    <lineage>
        <taxon>Eukaryota</taxon>
        <taxon>Viridiplantae</taxon>
        <taxon>Streptophyta</taxon>
        <taxon>Embryophyta</taxon>
        <taxon>Tracheophyta</taxon>
        <taxon>Spermatophyta</taxon>
        <taxon>Magnoliopsida</taxon>
        <taxon>eudicotyledons</taxon>
        <taxon>Gunneridae</taxon>
        <taxon>Pentapetalae</taxon>
        <taxon>asterids</taxon>
        <taxon>lamiids</taxon>
        <taxon>Gentianales</taxon>
        <taxon>Apocynaceae</taxon>
        <taxon>Rauvolfioideae</taxon>
        <taxon>Vinceae</taxon>
        <taxon>Catharanthinae</taxon>
        <taxon>Catharanthus</taxon>
    </lineage>
</organism>
<gene>
    <name evidence="1" type="ORF">M9H77_18811</name>
</gene>